<dbReference type="Pfam" id="PF13960">
    <property type="entry name" value="DUF4218"/>
    <property type="match status" value="1"/>
</dbReference>
<dbReference type="PANTHER" id="PTHR10775:SF185">
    <property type="entry name" value="OS08G0208400 PROTEIN"/>
    <property type="match status" value="1"/>
</dbReference>
<feature type="domain" description="DUF4218" evidence="1">
    <location>
        <begin position="580"/>
        <end position="692"/>
    </location>
</feature>
<dbReference type="InterPro" id="IPR029480">
    <property type="entry name" value="Transpos_assoc"/>
</dbReference>
<name>A0A4Y1R693_PRUDU</name>
<dbReference type="InterPro" id="IPR004242">
    <property type="entry name" value="Transposase_21"/>
</dbReference>
<protein>
    <recommendedName>
        <fullName evidence="4">Ankyrin repeat family protein</fullName>
    </recommendedName>
</protein>
<dbReference type="InterPro" id="IPR025452">
    <property type="entry name" value="DUF4218"/>
</dbReference>
<dbReference type="Pfam" id="PF13963">
    <property type="entry name" value="Transpos_assoc"/>
    <property type="match status" value="1"/>
</dbReference>
<evidence type="ECO:0000259" key="1">
    <source>
        <dbReference type="Pfam" id="PF13960"/>
    </source>
</evidence>
<reference evidence="3" key="1">
    <citation type="journal article" date="2019" name="Science">
        <title>Mutation of a bHLH transcription factor allowed almond domestication.</title>
        <authorList>
            <person name="Sanchez-Perez R."/>
            <person name="Pavan S."/>
            <person name="Mazzeo R."/>
            <person name="Moldovan C."/>
            <person name="Aiese Cigliano R."/>
            <person name="Del Cueto J."/>
            <person name="Ricciardi F."/>
            <person name="Lotti C."/>
            <person name="Ricciardi L."/>
            <person name="Dicenta F."/>
            <person name="Lopez-Marques R.L."/>
            <person name="Lindberg Moller B."/>
        </authorList>
    </citation>
    <scope>NUCLEOTIDE SEQUENCE</scope>
</reference>
<evidence type="ECO:0000313" key="3">
    <source>
        <dbReference type="EMBL" id="BBG99496.1"/>
    </source>
</evidence>
<gene>
    <name evidence="3" type="ORF">Prudu_009208</name>
</gene>
<accession>A0A4Y1R693</accession>
<dbReference type="AlphaFoldDB" id="A0A4Y1R693"/>
<proteinExistence type="predicted"/>
<feature type="domain" description="Transposase-associated" evidence="2">
    <location>
        <begin position="3"/>
        <end position="76"/>
    </location>
</feature>
<evidence type="ECO:0000259" key="2">
    <source>
        <dbReference type="Pfam" id="PF13963"/>
    </source>
</evidence>
<sequence>MSRRWIQNPNRCADEYLDGIEDFIEFARRHNPGATRIRCPCRRCNNTLFESIETVGFHLVRNGMIETYSIWNLHGEQVDHASSSNAPRVDNVEPIVDPNDQVMGIIQDAFPFASTNINQEGEDDVPTPIDSAEFEQYEKLLKNANQELYPGCESFSVLTAIVELMHGKIKYQHETLDTCPICNESRFKMTSQNRTTKIPQKVMRYLPLKPRLQRLYMSMHTATDMRWHKEKRVDDDVMRHPADGEAWKEFDRTFPEFAADPRNVRLGLATDGFNPSIDVYLRPLVDELKDLWTNGVRTYDKSTGRMFTLRAAVMWTVNDFPAYAMVSGWSTKGYMACPVCKEDVTSGWHAGKVCYLGHRRWLPWDHEWREKDKEFDGNTERRLRPREWSGDEILEQLNRLDFAPFGKTVSRTRPSTHLNWTHKPMFFELPYWSKLKLRHNLDVMHVEKNVFDTLVGTILDIEGKTKDTIKARLDLERMGIRRGLWMNRDSDKARRDLAFFSMKPNDKKEFPKVVSSVKFPDGYASNIARCVNVDGGKFTGLKSHDCHVFMQRLLPVGIRHLLPEDVVKPIMLLSRFFSQLTAKTLRRTDMFQLRHDIVQVLCKFEMIFPPAFFTSMIHVMVHLPEEALLAGPVNYRWMYPIERLLGELKKSVRNRAKPEGSIIEAWVQYESLTFCGMYLKDVETVFNRPQRNNDERTTIGDPGRGESFSRNDMEVAHWFVLNNCDEIMAYLDEHEQMMKREHPSHLVAQKHRELFPQWFLDSVNKLKSSNSPTYSDELYNLAFGPIRAELFSGCNVNGVKFLGAARDDKLCTQNSGVHVPGGGESTDIDFYGKLTTVVQLLYKDRYQVIMFKCRWFDTNPNRAAVLKSTMEYCL</sequence>
<evidence type="ECO:0008006" key="4">
    <source>
        <dbReference type="Google" id="ProtNLM"/>
    </source>
</evidence>
<organism evidence="3">
    <name type="scientific">Prunus dulcis</name>
    <name type="common">Almond</name>
    <name type="synonym">Amygdalus dulcis</name>
    <dbReference type="NCBI Taxonomy" id="3755"/>
    <lineage>
        <taxon>Eukaryota</taxon>
        <taxon>Viridiplantae</taxon>
        <taxon>Streptophyta</taxon>
        <taxon>Embryophyta</taxon>
        <taxon>Tracheophyta</taxon>
        <taxon>Spermatophyta</taxon>
        <taxon>Magnoliopsida</taxon>
        <taxon>eudicotyledons</taxon>
        <taxon>Gunneridae</taxon>
        <taxon>Pentapetalae</taxon>
        <taxon>rosids</taxon>
        <taxon>fabids</taxon>
        <taxon>Rosales</taxon>
        <taxon>Rosaceae</taxon>
        <taxon>Amygdaloideae</taxon>
        <taxon>Amygdaleae</taxon>
        <taxon>Prunus</taxon>
    </lineage>
</organism>
<dbReference type="PANTHER" id="PTHR10775">
    <property type="entry name" value="OS08G0208400 PROTEIN"/>
    <property type="match status" value="1"/>
</dbReference>
<dbReference type="EMBL" id="AP019299">
    <property type="protein sequence ID" value="BBG99496.1"/>
    <property type="molecule type" value="Genomic_DNA"/>
</dbReference>
<dbReference type="Pfam" id="PF02992">
    <property type="entry name" value="Transposase_21"/>
    <property type="match status" value="2"/>
</dbReference>